<dbReference type="SUPFAM" id="SSF55729">
    <property type="entry name" value="Acyl-CoA N-acyltransferases (Nat)"/>
    <property type="match status" value="1"/>
</dbReference>
<comment type="caution">
    <text evidence="1">The sequence shown here is derived from an EMBL/GenBank/DDBJ whole genome shotgun (WGS) entry which is preliminary data.</text>
</comment>
<name>A0A7C4CEM3_UNCW3</name>
<evidence type="ECO:0000313" key="1">
    <source>
        <dbReference type="EMBL" id="HGK29068.1"/>
    </source>
</evidence>
<accession>A0A7C4CEM3</accession>
<protein>
    <submittedName>
        <fullName evidence="1">Uncharacterized protein</fullName>
    </submittedName>
</protein>
<dbReference type="AlphaFoldDB" id="A0A7C4CEM3"/>
<reference evidence="1" key="1">
    <citation type="journal article" date="2020" name="mSystems">
        <title>Genome- and Community-Level Interaction Insights into Carbon Utilization and Element Cycling Functions of Hydrothermarchaeota in Hydrothermal Sediment.</title>
        <authorList>
            <person name="Zhou Z."/>
            <person name="Liu Y."/>
            <person name="Xu W."/>
            <person name="Pan J."/>
            <person name="Luo Z.H."/>
            <person name="Li M."/>
        </authorList>
    </citation>
    <scope>NUCLEOTIDE SEQUENCE [LARGE SCALE GENOMIC DNA]</scope>
    <source>
        <strain evidence="1">SpSt-488</strain>
    </source>
</reference>
<organism evidence="1">
    <name type="scientific">candidate division WOR-3 bacterium</name>
    <dbReference type="NCBI Taxonomy" id="2052148"/>
    <lineage>
        <taxon>Bacteria</taxon>
        <taxon>Bacteria division WOR-3</taxon>
    </lineage>
</organism>
<sequence>MLDRTTVRQWVAKIAAAVPCDSDERLARFIADRPEAKVKLPTPELEVGDHWFSFRRYRDALTGSDILEVYVGSQESGAEYMGYDRLDPKWQDAEGRDLGRWEITRAYMRPKYRGRNYSLFMAELAMALCRKNHSTSVVAYPRHVAMLVTLLTYGFKTMEGDYDHTLLRILRQGRKWYGGNSAQRRLYYAQEFRPFIQDGSFIMEKRVKPSTLWEFLWQKI</sequence>
<gene>
    <name evidence="1" type="ORF">ENS41_09020</name>
</gene>
<proteinExistence type="predicted"/>
<dbReference type="InterPro" id="IPR016181">
    <property type="entry name" value="Acyl_CoA_acyltransferase"/>
</dbReference>
<dbReference type="EMBL" id="DSUT01000189">
    <property type="protein sequence ID" value="HGK29068.1"/>
    <property type="molecule type" value="Genomic_DNA"/>
</dbReference>